<dbReference type="Gene3D" id="3.40.50.300">
    <property type="entry name" value="P-loop containing nucleotide triphosphate hydrolases"/>
    <property type="match status" value="1"/>
</dbReference>
<dbReference type="PANTHER" id="PTHR32039:SF7">
    <property type="entry name" value="COMPETENCE PROTEIN COMM"/>
    <property type="match status" value="1"/>
</dbReference>
<accession>A0A3B1B0C1</accession>
<dbReference type="InterPro" id="IPR045006">
    <property type="entry name" value="CHLI-like"/>
</dbReference>
<proteinExistence type="predicted"/>
<dbReference type="EMBL" id="UOFW01000058">
    <property type="protein sequence ID" value="VAX03740.1"/>
    <property type="molecule type" value="Genomic_DNA"/>
</dbReference>
<evidence type="ECO:0000259" key="1">
    <source>
        <dbReference type="Pfam" id="PF13335"/>
    </source>
</evidence>
<protein>
    <submittedName>
        <fullName evidence="2">MG(2+) CHELATASE FAMILY PROTEIN / ComM-related protein</fullName>
    </submittedName>
</protein>
<feature type="non-terminal residue" evidence="2">
    <location>
        <position position="1"/>
    </location>
</feature>
<sequence>FDIHIEVPAVSAQDLTLPPPSENSQDVAARVMAARAIQTARYQAMGIGGRVRCNADVDGEALEEVAALDKPGKEILSEAIEMMRLTARGYHRILRVARTLADLDGLDNISKIHTSEALSYRQRKHIR</sequence>
<organism evidence="2">
    <name type="scientific">hydrothermal vent metagenome</name>
    <dbReference type="NCBI Taxonomy" id="652676"/>
    <lineage>
        <taxon>unclassified sequences</taxon>
        <taxon>metagenomes</taxon>
        <taxon>ecological metagenomes</taxon>
    </lineage>
</organism>
<evidence type="ECO:0000313" key="2">
    <source>
        <dbReference type="EMBL" id="VAX03740.1"/>
    </source>
</evidence>
<name>A0A3B1B0C1_9ZZZZ</name>
<dbReference type="PANTHER" id="PTHR32039">
    <property type="entry name" value="MAGNESIUM-CHELATASE SUBUNIT CHLI"/>
    <property type="match status" value="1"/>
</dbReference>
<reference evidence="2" key="1">
    <citation type="submission" date="2018-06" db="EMBL/GenBank/DDBJ databases">
        <authorList>
            <person name="Zhirakovskaya E."/>
        </authorList>
    </citation>
    <scope>NUCLEOTIDE SEQUENCE</scope>
</reference>
<dbReference type="Pfam" id="PF13335">
    <property type="entry name" value="Mg_chelatase_C"/>
    <property type="match status" value="1"/>
</dbReference>
<dbReference type="AlphaFoldDB" id="A0A3B1B0C1"/>
<feature type="domain" description="Mg chelatase-related protein C-terminal" evidence="1">
    <location>
        <begin position="22"/>
        <end position="121"/>
    </location>
</feature>
<dbReference type="InterPro" id="IPR025158">
    <property type="entry name" value="Mg_chelat-rel_C"/>
</dbReference>
<dbReference type="InterPro" id="IPR027417">
    <property type="entry name" value="P-loop_NTPase"/>
</dbReference>
<gene>
    <name evidence="2" type="ORF">MNBD_ALPHA03-567</name>
</gene>